<dbReference type="InterPro" id="IPR025875">
    <property type="entry name" value="Leu-rich_rpt_4"/>
</dbReference>
<dbReference type="InterPro" id="IPR032675">
    <property type="entry name" value="LRR_dom_sf"/>
</dbReference>
<sequence length="384" mass="44340">MSKLTEGMVIARTRATDLENVKRLNCWGSELTDVSLIRKLSNVEVLSLSVNNIKSLADFQYCHNLQELYIRKNQIKDIEDIWYLKELPKLRNLWLEDNPFVLPEELREAALYGLQLENPEDKNKNDFTFMSTSTSSLSHSSRSDNEHKNSRCTNNEYDIFNSNTRQQNRREEQMNRREEEINRREEQLRQEELDRRALQIKEEEYRRRIQAQKEEEQRKELERRSSQQTLSQYDANTTNNACTNESGTTTAGDESSGRASAIFGGFGGEPGSFSPPVGNRPVSNPLPDTNAVYQSRPHPVEIFKEEENANIRISNSQESNQMSYSNMTSSTHGRISPARPYPVRPKTRNSNILSAVLCLIKELDYASLEVVEMAVRCRMDELDD</sequence>
<name>T1IUX8_STRMM</name>
<dbReference type="STRING" id="126957.T1IUX8"/>
<evidence type="ECO:0000313" key="5">
    <source>
        <dbReference type="Proteomes" id="UP000014500"/>
    </source>
</evidence>
<feature type="region of interest" description="Disordered" evidence="3">
    <location>
        <begin position="318"/>
        <end position="346"/>
    </location>
</feature>
<dbReference type="Pfam" id="PF12799">
    <property type="entry name" value="LRR_4"/>
    <property type="match status" value="1"/>
</dbReference>
<feature type="region of interest" description="Disordered" evidence="3">
    <location>
        <begin position="122"/>
        <end position="191"/>
    </location>
</feature>
<dbReference type="EnsemblMetazoa" id="SMAR004962-RA">
    <property type="protein sequence ID" value="SMAR004962-PA"/>
    <property type="gene ID" value="SMAR004962"/>
</dbReference>
<dbReference type="SUPFAM" id="SSF52058">
    <property type="entry name" value="L domain-like"/>
    <property type="match status" value="1"/>
</dbReference>
<evidence type="ECO:0000256" key="2">
    <source>
        <dbReference type="ARBA" id="ARBA00022737"/>
    </source>
</evidence>
<dbReference type="GO" id="GO:0007010">
    <property type="term" value="P:cytoskeleton organization"/>
    <property type="evidence" value="ECO:0007669"/>
    <property type="project" value="TreeGrafter"/>
</dbReference>
<feature type="region of interest" description="Disordered" evidence="3">
    <location>
        <begin position="212"/>
        <end position="293"/>
    </location>
</feature>
<evidence type="ECO:0000256" key="1">
    <source>
        <dbReference type="ARBA" id="ARBA00022614"/>
    </source>
</evidence>
<reference evidence="4" key="2">
    <citation type="submission" date="2015-02" db="UniProtKB">
        <authorList>
            <consortium name="EnsemblMetazoa"/>
        </authorList>
    </citation>
    <scope>IDENTIFICATION</scope>
</reference>
<dbReference type="Gene3D" id="3.80.10.10">
    <property type="entry name" value="Ribonuclease Inhibitor"/>
    <property type="match status" value="1"/>
</dbReference>
<organism evidence="4 5">
    <name type="scientific">Strigamia maritima</name>
    <name type="common">European centipede</name>
    <name type="synonym">Geophilus maritimus</name>
    <dbReference type="NCBI Taxonomy" id="126957"/>
    <lineage>
        <taxon>Eukaryota</taxon>
        <taxon>Metazoa</taxon>
        <taxon>Ecdysozoa</taxon>
        <taxon>Arthropoda</taxon>
        <taxon>Myriapoda</taxon>
        <taxon>Chilopoda</taxon>
        <taxon>Pleurostigmophora</taxon>
        <taxon>Geophilomorpha</taxon>
        <taxon>Linotaeniidae</taxon>
        <taxon>Strigamia</taxon>
    </lineage>
</organism>
<keyword evidence="1" id="KW-0433">Leucine-rich repeat</keyword>
<dbReference type="PROSITE" id="PS51450">
    <property type="entry name" value="LRR"/>
    <property type="match status" value="2"/>
</dbReference>
<dbReference type="InterPro" id="IPR001611">
    <property type="entry name" value="Leu-rich_rpt"/>
</dbReference>
<proteinExistence type="predicted"/>
<feature type="compositionally biased region" description="Basic and acidic residues" evidence="3">
    <location>
        <begin position="212"/>
        <end position="225"/>
    </location>
</feature>
<dbReference type="PhylomeDB" id="T1IUX8"/>
<evidence type="ECO:0000256" key="3">
    <source>
        <dbReference type="SAM" id="MobiDB-lite"/>
    </source>
</evidence>
<accession>T1IUX8</accession>
<dbReference type="HOGENOM" id="CLU_031819_0_0_1"/>
<dbReference type="eggNOG" id="KOG2123">
    <property type="taxonomic scope" value="Eukaryota"/>
</dbReference>
<dbReference type="PANTHER" id="PTHR18849:SF0">
    <property type="entry name" value="CILIA- AND FLAGELLA-ASSOCIATED PROTEIN 410-RELATED"/>
    <property type="match status" value="1"/>
</dbReference>
<reference evidence="5" key="1">
    <citation type="submission" date="2011-05" db="EMBL/GenBank/DDBJ databases">
        <authorList>
            <person name="Richards S.R."/>
            <person name="Qu J."/>
            <person name="Jiang H."/>
            <person name="Jhangiani S.N."/>
            <person name="Agravi P."/>
            <person name="Goodspeed R."/>
            <person name="Gross S."/>
            <person name="Mandapat C."/>
            <person name="Jackson L."/>
            <person name="Mathew T."/>
            <person name="Pu L."/>
            <person name="Thornton R."/>
            <person name="Saada N."/>
            <person name="Wilczek-Boney K.B."/>
            <person name="Lee S."/>
            <person name="Kovar C."/>
            <person name="Wu Y."/>
            <person name="Scherer S.E."/>
            <person name="Worley K.C."/>
            <person name="Muzny D.M."/>
            <person name="Gibbs R."/>
        </authorList>
    </citation>
    <scope>NUCLEOTIDE SEQUENCE</scope>
    <source>
        <strain evidence="5">Brora</strain>
    </source>
</reference>
<dbReference type="EMBL" id="JH431567">
    <property type="status" value="NOT_ANNOTATED_CDS"/>
    <property type="molecule type" value="Genomic_DNA"/>
</dbReference>
<protein>
    <recommendedName>
        <fullName evidence="6">U2A'/phosphoprotein 32 family A C-terminal domain-containing protein</fullName>
    </recommendedName>
</protein>
<dbReference type="Proteomes" id="UP000014500">
    <property type="component" value="Unassembled WGS sequence"/>
</dbReference>
<keyword evidence="2" id="KW-0677">Repeat</keyword>
<dbReference type="PANTHER" id="PTHR18849">
    <property type="entry name" value="LEUCINE RICH REPEAT PROTEIN"/>
    <property type="match status" value="1"/>
</dbReference>
<feature type="compositionally biased region" description="Basic and acidic residues" evidence="3">
    <location>
        <begin position="168"/>
        <end position="191"/>
    </location>
</feature>
<evidence type="ECO:0000313" key="4">
    <source>
        <dbReference type="EnsemblMetazoa" id="SMAR004962-PA"/>
    </source>
</evidence>
<feature type="compositionally biased region" description="Low complexity" evidence="3">
    <location>
        <begin position="131"/>
        <end position="140"/>
    </location>
</feature>
<dbReference type="OMA" id="PCAEKEG"/>
<keyword evidence="5" id="KW-1185">Reference proteome</keyword>
<evidence type="ECO:0008006" key="6">
    <source>
        <dbReference type="Google" id="ProtNLM"/>
    </source>
</evidence>
<feature type="compositionally biased region" description="Polar residues" evidence="3">
    <location>
        <begin position="229"/>
        <end position="253"/>
    </location>
</feature>
<feature type="compositionally biased region" description="Polar residues" evidence="3">
    <location>
        <begin position="151"/>
        <end position="164"/>
    </location>
</feature>
<dbReference type="AlphaFoldDB" id="T1IUX8"/>
<feature type="compositionally biased region" description="Polar residues" evidence="3">
    <location>
        <begin position="318"/>
        <end position="333"/>
    </location>
</feature>